<dbReference type="InterPro" id="IPR036271">
    <property type="entry name" value="Tet_transcr_reg_TetR-rel_C_sf"/>
</dbReference>
<dbReference type="Gene3D" id="1.10.10.60">
    <property type="entry name" value="Homeodomain-like"/>
    <property type="match status" value="1"/>
</dbReference>
<dbReference type="Pfam" id="PF00440">
    <property type="entry name" value="TetR_N"/>
    <property type="match status" value="1"/>
</dbReference>
<feature type="domain" description="HTH tetR-type" evidence="3">
    <location>
        <begin position="10"/>
        <end position="70"/>
    </location>
</feature>
<accession>A0A419T315</accession>
<dbReference type="InterPro" id="IPR009057">
    <property type="entry name" value="Homeodomain-like_sf"/>
</dbReference>
<evidence type="ECO:0000259" key="3">
    <source>
        <dbReference type="PROSITE" id="PS50977"/>
    </source>
</evidence>
<keyword evidence="1 2" id="KW-0238">DNA-binding</keyword>
<dbReference type="InterPro" id="IPR001647">
    <property type="entry name" value="HTH_TetR"/>
</dbReference>
<organism evidence="4 5">
    <name type="scientific">Lacrimispora algidixylanolytica</name>
    <dbReference type="NCBI Taxonomy" id="94868"/>
    <lineage>
        <taxon>Bacteria</taxon>
        <taxon>Bacillati</taxon>
        <taxon>Bacillota</taxon>
        <taxon>Clostridia</taxon>
        <taxon>Lachnospirales</taxon>
        <taxon>Lachnospiraceae</taxon>
        <taxon>Lacrimispora</taxon>
    </lineage>
</organism>
<evidence type="ECO:0000313" key="5">
    <source>
        <dbReference type="Proteomes" id="UP000284277"/>
    </source>
</evidence>
<name>A0A419T315_9FIRM</name>
<proteinExistence type="predicted"/>
<evidence type="ECO:0000313" key="4">
    <source>
        <dbReference type="EMBL" id="RKD31826.1"/>
    </source>
</evidence>
<sequence>MPIKLLDLEPQRRDAILNAALKEFALKGFDSASTNVIAKEAEISKALMFHYVNSKKDLFLFVYDFFTELMDKEYFELMNLGEKDIFDRLHQSYLLQFELIKKYPWVFEFNKLSIATNSNEINKELEERTNNKQSSCYNHIFDGLDETKFRNGLNIEMCKQFIFWSNIGFTNQILDDIRNSETSPLDDGLITPRLDEYFVELRKIFYKPSKE</sequence>
<comment type="caution">
    <text evidence="4">The sequence shown here is derived from an EMBL/GenBank/DDBJ whole genome shotgun (WGS) entry which is preliminary data.</text>
</comment>
<dbReference type="GO" id="GO:0006355">
    <property type="term" value="P:regulation of DNA-templated transcription"/>
    <property type="evidence" value="ECO:0007669"/>
    <property type="project" value="UniProtKB-ARBA"/>
</dbReference>
<gene>
    <name evidence="4" type="ORF">BET01_18830</name>
</gene>
<protein>
    <recommendedName>
        <fullName evidence="3">HTH tetR-type domain-containing protein</fullName>
    </recommendedName>
</protein>
<dbReference type="EMBL" id="MCIA01000015">
    <property type="protein sequence ID" value="RKD31826.1"/>
    <property type="molecule type" value="Genomic_DNA"/>
</dbReference>
<evidence type="ECO:0000256" key="2">
    <source>
        <dbReference type="PROSITE-ProRule" id="PRU00335"/>
    </source>
</evidence>
<dbReference type="RefSeq" id="WP_120196733.1">
    <property type="nucleotide sequence ID" value="NZ_MCIA01000015.1"/>
</dbReference>
<dbReference type="PRINTS" id="PR00455">
    <property type="entry name" value="HTHTETR"/>
</dbReference>
<dbReference type="PANTHER" id="PTHR30328:SF54">
    <property type="entry name" value="HTH-TYPE TRANSCRIPTIONAL REPRESSOR SCO4008"/>
    <property type="match status" value="1"/>
</dbReference>
<dbReference type="SUPFAM" id="SSF46689">
    <property type="entry name" value="Homeodomain-like"/>
    <property type="match status" value="1"/>
</dbReference>
<dbReference type="AlphaFoldDB" id="A0A419T315"/>
<dbReference type="Gene3D" id="1.10.357.10">
    <property type="entry name" value="Tetracycline Repressor, domain 2"/>
    <property type="match status" value="1"/>
</dbReference>
<dbReference type="OrthoDB" id="9780939at2"/>
<evidence type="ECO:0000256" key="1">
    <source>
        <dbReference type="ARBA" id="ARBA00023125"/>
    </source>
</evidence>
<dbReference type="InterPro" id="IPR023772">
    <property type="entry name" value="DNA-bd_HTH_TetR-type_CS"/>
</dbReference>
<feature type="DNA-binding region" description="H-T-H motif" evidence="2">
    <location>
        <begin position="33"/>
        <end position="52"/>
    </location>
</feature>
<dbReference type="InterPro" id="IPR050109">
    <property type="entry name" value="HTH-type_TetR-like_transc_reg"/>
</dbReference>
<reference evidence="4 5" key="1">
    <citation type="submission" date="2016-08" db="EMBL/GenBank/DDBJ databases">
        <title>A new outlook on sporulation: Clostridium algidixylanolyticum.</title>
        <authorList>
            <person name="Poppleton D.I."/>
            <person name="Gribaldo S."/>
        </authorList>
    </citation>
    <scope>NUCLEOTIDE SEQUENCE [LARGE SCALE GENOMIC DNA]</scope>
    <source>
        <strain evidence="4 5">SPL73</strain>
    </source>
</reference>
<dbReference type="PANTHER" id="PTHR30328">
    <property type="entry name" value="TRANSCRIPTIONAL REPRESSOR"/>
    <property type="match status" value="1"/>
</dbReference>
<keyword evidence="5" id="KW-1185">Reference proteome</keyword>
<dbReference type="GO" id="GO:0003677">
    <property type="term" value="F:DNA binding"/>
    <property type="evidence" value="ECO:0007669"/>
    <property type="project" value="UniProtKB-UniRule"/>
</dbReference>
<dbReference type="SUPFAM" id="SSF48498">
    <property type="entry name" value="Tetracyclin repressor-like, C-terminal domain"/>
    <property type="match status" value="1"/>
</dbReference>
<dbReference type="PROSITE" id="PS50977">
    <property type="entry name" value="HTH_TETR_2"/>
    <property type="match status" value="1"/>
</dbReference>
<dbReference type="Proteomes" id="UP000284277">
    <property type="component" value="Unassembled WGS sequence"/>
</dbReference>
<dbReference type="PROSITE" id="PS01081">
    <property type="entry name" value="HTH_TETR_1"/>
    <property type="match status" value="1"/>
</dbReference>